<dbReference type="InterPro" id="IPR000152">
    <property type="entry name" value="EGF-type_Asp/Asn_hydroxyl_site"/>
</dbReference>
<evidence type="ECO:0000256" key="7">
    <source>
        <dbReference type="SAM" id="SignalP"/>
    </source>
</evidence>
<dbReference type="InterPro" id="IPR001791">
    <property type="entry name" value="Laminin_G"/>
</dbReference>
<dbReference type="InterPro" id="IPR000742">
    <property type="entry name" value="EGF"/>
</dbReference>
<gene>
    <name evidence="10" type="ORF">GWI33_014573</name>
</gene>
<keyword evidence="5" id="KW-0325">Glycoprotein</keyword>
<feature type="domain" description="EGF-like" evidence="9">
    <location>
        <begin position="100"/>
        <end position="136"/>
    </location>
</feature>
<dbReference type="SMART" id="SM00179">
    <property type="entry name" value="EGF_CA"/>
    <property type="match status" value="11"/>
</dbReference>
<feature type="disulfide bond" evidence="6">
    <location>
        <begin position="50"/>
        <end position="59"/>
    </location>
</feature>
<feature type="signal peptide" evidence="7">
    <location>
        <begin position="1"/>
        <end position="27"/>
    </location>
</feature>
<dbReference type="GO" id="GO:0030097">
    <property type="term" value="P:hemopoiesis"/>
    <property type="evidence" value="ECO:0007669"/>
    <property type="project" value="UniProtKB-ARBA"/>
</dbReference>
<dbReference type="GO" id="GO:0019904">
    <property type="term" value="F:protein domain specific binding"/>
    <property type="evidence" value="ECO:0007669"/>
    <property type="project" value="UniProtKB-ARBA"/>
</dbReference>
<dbReference type="FunFam" id="2.10.25.10:FF:000004">
    <property type="entry name" value="Neurogenic locus notch 1"/>
    <property type="match status" value="1"/>
</dbReference>
<dbReference type="GO" id="GO:0007157">
    <property type="term" value="P:heterophilic cell-cell adhesion via plasma membrane cell adhesion molecules"/>
    <property type="evidence" value="ECO:0007669"/>
    <property type="project" value="TreeGrafter"/>
</dbReference>
<dbReference type="PANTHER" id="PTHR24049:SF22">
    <property type="entry name" value="DROSOPHILA CRUMBS HOMOLOG"/>
    <property type="match status" value="1"/>
</dbReference>
<dbReference type="PROSITE" id="PS01186">
    <property type="entry name" value="EGF_2"/>
    <property type="match status" value="6"/>
</dbReference>
<feature type="disulfide bond" evidence="6">
    <location>
        <begin position="126"/>
        <end position="135"/>
    </location>
</feature>
<dbReference type="InterPro" id="IPR001881">
    <property type="entry name" value="EGF-like_Ca-bd_dom"/>
</dbReference>
<keyword evidence="2 7" id="KW-0732">Signal</keyword>
<feature type="disulfide bond" evidence="6">
    <location>
        <begin position="630"/>
        <end position="639"/>
    </location>
</feature>
<dbReference type="FunFam" id="2.10.25.10:FF:000662">
    <property type="entry name" value="Eyes shut, isoform E"/>
    <property type="match status" value="1"/>
</dbReference>
<dbReference type="OrthoDB" id="283575at2759"/>
<dbReference type="Pfam" id="PF02210">
    <property type="entry name" value="Laminin_G_2"/>
    <property type="match status" value="3"/>
</dbReference>
<feature type="domain" description="EGF-like" evidence="9">
    <location>
        <begin position="820"/>
        <end position="853"/>
    </location>
</feature>
<dbReference type="PANTHER" id="PTHR24049">
    <property type="entry name" value="CRUMBS FAMILY MEMBER"/>
    <property type="match status" value="1"/>
</dbReference>
<feature type="domain" description="EGF-like" evidence="9">
    <location>
        <begin position="138"/>
        <end position="178"/>
    </location>
</feature>
<reference evidence="10" key="1">
    <citation type="submission" date="2020-08" db="EMBL/GenBank/DDBJ databases">
        <title>Genome sequencing and assembly of the red palm weevil Rhynchophorus ferrugineus.</title>
        <authorList>
            <person name="Dias G.B."/>
            <person name="Bergman C.M."/>
            <person name="Manee M."/>
        </authorList>
    </citation>
    <scope>NUCLEOTIDE SEQUENCE</scope>
    <source>
        <strain evidence="10">AA-2017</strain>
        <tissue evidence="10">Whole larva</tissue>
    </source>
</reference>
<evidence type="ECO:0000256" key="4">
    <source>
        <dbReference type="ARBA" id="ARBA00023157"/>
    </source>
</evidence>
<feature type="domain" description="Laminin G" evidence="8">
    <location>
        <begin position="647"/>
        <end position="824"/>
    </location>
</feature>
<feature type="domain" description="Laminin G" evidence="8">
    <location>
        <begin position="1170"/>
        <end position="1354"/>
    </location>
</feature>
<feature type="disulfide bond" evidence="6">
    <location>
        <begin position="88"/>
        <end position="97"/>
    </location>
</feature>
<dbReference type="SUPFAM" id="SSF49899">
    <property type="entry name" value="Concanavalin A-like lectins/glucanases"/>
    <property type="match status" value="4"/>
</dbReference>
<dbReference type="Pfam" id="PF00008">
    <property type="entry name" value="EGF"/>
    <property type="match status" value="8"/>
</dbReference>
<feature type="disulfide bond" evidence="6">
    <location>
        <begin position="283"/>
        <end position="292"/>
    </location>
</feature>
<feature type="domain" description="Laminin G" evidence="8">
    <location>
        <begin position="1424"/>
        <end position="1603"/>
    </location>
</feature>
<feature type="disulfide bond" evidence="6">
    <location>
        <begin position="1377"/>
        <end position="1386"/>
    </location>
</feature>
<dbReference type="GO" id="GO:0050769">
    <property type="term" value="P:positive regulation of neurogenesis"/>
    <property type="evidence" value="ECO:0007669"/>
    <property type="project" value="UniProtKB-ARBA"/>
</dbReference>
<dbReference type="InterPro" id="IPR051022">
    <property type="entry name" value="Notch_Cell-Fate_Det"/>
</dbReference>
<dbReference type="FunFam" id="2.10.25.10:FF:000012">
    <property type="entry name" value="Delta-like protein"/>
    <property type="match status" value="1"/>
</dbReference>
<evidence type="ECO:0000256" key="1">
    <source>
        <dbReference type="ARBA" id="ARBA00022536"/>
    </source>
</evidence>
<feature type="domain" description="EGF-like" evidence="9">
    <location>
        <begin position="856"/>
        <end position="893"/>
    </location>
</feature>
<feature type="domain" description="Laminin G" evidence="8">
    <location>
        <begin position="903"/>
        <end position="1087"/>
    </location>
</feature>
<comment type="caution">
    <text evidence="6">Lacks conserved residue(s) required for the propagation of feature annotation.</text>
</comment>
<dbReference type="EMBL" id="JAACXV010013730">
    <property type="protein sequence ID" value="KAF7272670.1"/>
    <property type="molecule type" value="Genomic_DNA"/>
</dbReference>
<sequence>MPRSDSTRPLFWLVLVIKFGSVFNGFACLSNPCLHGVCLDDLNSTYFCYCIDGYTGLQCQTNWNDCWSSPCQNGGVCVDGIASFNCTCPAGYVGDLCEEDFNECESNPCWNNGTCIDGPNGYVCQCLPGYSGSHCQIDIAVCNTTEETRCLNGGICTEGPGDTFSCKCQPGWNGLICDREIDECMSAPCQNGAICIDLHADYECACLFGYTGRNCEEVMQICDRNPCKNGALCLFEDNHHTCYCVPDFHGELCELQYDECQLGPRCLNGGTCIDGIDNFTCSCPPNLTGVLCECLILTDNDLDCTYISPTTTILYQNISTTTTPIFDVTTISRSSSTETTTQVPNINVTTPQSTTTPWCVPPVNETTKTTSEAGLTTAVYSTHPETTTQITTTQVTTETEQTSTITTTMQSTTESTVTVTTETPYTSTTEFPISTETTTIYVTTPSAYDNQTTTTIFTTTTSSESTSTTEALETTEKRETTITSTTADVYSTTTVGTTDSYFLNDTLTTSLSTITPTTMIPSSTSTEIKTTAMTDRWFTLESTETTPVYSTTEETVTTVIPKETTTTTIPTTISTFFTEEPRSDKTVTQYSMFTTPDTTTIISIDCTLPEKRCQNGGTCIYIDDIHKCLCPFDAEGLYCEIKLGVKNAAFNGNSYLTHRLPNIKNVSVEVTAKTLSTSGILFYATFDKTYMVLYVENGYLVFKFSCGYQTMLLSELNVPVNNGFQMKINAMLEFSNNYTHCDAAVRVNDTLSMRGDQMAKITQFVTQSAWLHLGGVPSNLGNPNVPSNGFVGCMSNLHIHGKKVYIYKDAENGYEISECASLACLSNPCQNGASCISVGDKWNCRCRNGFLGEMCEISICDDNPCLYGGTCIPFSSSGYLCLCPYGKHGHFCENDLKIMEPYFSSTVRGLSSFVAYSLPEGISHSMEIKFRFVPTTLEQIALLLFMGQNGQHDFYSDHLAVSFVKGYIMLTWNMGSGPRRIFTSQPVEKGASDYLVQLGYSGRRAWLYVDNLGNVTGRSPGNSVQLDIMPFLYLGGHESRNFSNLPHDLPFHTGFSGCIFELEIKLGNIILPLHGALKAVGRAVGQCGTTECYDRSCQNGGACLHHGNTFMCLCQDNWYGPLCSSMTNLCDRNVTKCSKESRCVPLLTDYECDCPLGQTGKYCQKDEVITDISFTGIRSYVRTRYVDIDNSKFNIELEIRALKDNGLIFYVGNKESGFVSLSLQDGLLELKLHSGKSRLNVEDSLTVRSSKLLLKGVWHKVQFGIFGRKVYLYVDHIINMGILEHGFLMSISSNNIYLGGIPDMSQLPISSTSYLPEPFTGCLRRLSLDQETILLIPENILDARNVGDCDGTPCGGESCLNGGTCWLDSFLKPHCSCIEPYYGDRCDMVSQCTDKSCKNGICQNSTCYCHIGFEGGTCETKIEIKKPAFTGQSYIIVKKLRDKKRNIKDLDLKNVYLNFTTAKNDGLLLWTKKLNYYFGMGFENGFLKLVYSSKDGKKKIIEVPPYYKVSDGLWHKIDLHFVPFSLQIDGKTIKTSNEDAVQEISHALNGEIFIGGLSLNVSVDSETKGLFHNNFEGCLDSLGTNAGAIITEYSKFEGLNINTYPYSRPTFTVFKTIKYRKFSIHFLNFELVIR</sequence>
<dbReference type="GO" id="GO:0048863">
    <property type="term" value="P:stem cell differentiation"/>
    <property type="evidence" value="ECO:0007669"/>
    <property type="project" value="UniProtKB-ARBA"/>
</dbReference>
<dbReference type="Proteomes" id="UP000625711">
    <property type="component" value="Unassembled WGS sequence"/>
</dbReference>
<dbReference type="PROSITE" id="PS50025">
    <property type="entry name" value="LAM_G_DOMAIN"/>
    <property type="match status" value="4"/>
</dbReference>
<dbReference type="PROSITE" id="PS00022">
    <property type="entry name" value="EGF_1"/>
    <property type="match status" value="12"/>
</dbReference>
<evidence type="ECO:0000256" key="3">
    <source>
        <dbReference type="ARBA" id="ARBA00022737"/>
    </source>
</evidence>
<dbReference type="Gene3D" id="2.60.120.200">
    <property type="match status" value="4"/>
</dbReference>
<evidence type="ECO:0000259" key="8">
    <source>
        <dbReference type="PROSITE" id="PS50025"/>
    </source>
</evidence>
<keyword evidence="1 6" id="KW-0245">EGF-like domain</keyword>
<dbReference type="InterPro" id="IPR009030">
    <property type="entry name" value="Growth_fac_rcpt_cys_sf"/>
</dbReference>
<feature type="domain" description="EGF-like" evidence="9">
    <location>
        <begin position="180"/>
        <end position="216"/>
    </location>
</feature>
<comment type="caution">
    <text evidence="10">The sequence shown here is derived from an EMBL/GenBank/DDBJ whole genome shotgun (WGS) entry which is preliminary data.</text>
</comment>
<dbReference type="FunFam" id="2.10.25.10:FF:000710">
    <property type="entry name" value="Blast:Protein eyes shut"/>
    <property type="match status" value="1"/>
</dbReference>
<dbReference type="SUPFAM" id="SSF57184">
    <property type="entry name" value="Growth factor receptor domain"/>
    <property type="match status" value="1"/>
</dbReference>
<dbReference type="GO" id="GO:0048646">
    <property type="term" value="P:anatomical structure formation involved in morphogenesis"/>
    <property type="evidence" value="ECO:0007669"/>
    <property type="project" value="UniProtKB-ARBA"/>
</dbReference>
<dbReference type="PRINTS" id="PR00010">
    <property type="entry name" value="EGFBLOOD"/>
</dbReference>
<dbReference type="GO" id="GO:0040008">
    <property type="term" value="P:regulation of growth"/>
    <property type="evidence" value="ECO:0007669"/>
    <property type="project" value="UniProtKB-ARBA"/>
</dbReference>
<feature type="domain" description="EGF-like" evidence="9">
    <location>
        <begin position="256"/>
        <end position="293"/>
    </location>
</feature>
<dbReference type="Pfam" id="PF00054">
    <property type="entry name" value="Laminin_G_1"/>
    <property type="match status" value="1"/>
</dbReference>
<dbReference type="PROSITE" id="PS00010">
    <property type="entry name" value="ASX_HYDROXYL"/>
    <property type="match status" value="4"/>
</dbReference>
<feature type="chain" id="PRO_5032744502" description="Protein eyes shut" evidence="7">
    <location>
        <begin position="28"/>
        <end position="1634"/>
    </location>
</feature>
<dbReference type="GO" id="GO:0032991">
    <property type="term" value="C:protein-containing complex"/>
    <property type="evidence" value="ECO:0007669"/>
    <property type="project" value="TreeGrafter"/>
</dbReference>
<feature type="domain" description="EGF-like" evidence="9">
    <location>
        <begin position="218"/>
        <end position="254"/>
    </location>
</feature>
<dbReference type="PROSITE" id="PS01187">
    <property type="entry name" value="EGF_CA"/>
    <property type="match status" value="3"/>
</dbReference>
<feature type="disulfide bond" evidence="6">
    <location>
        <begin position="206"/>
        <end position="215"/>
    </location>
</feature>
<feature type="disulfide bond" evidence="6">
    <location>
        <begin position="1154"/>
        <end position="1163"/>
    </location>
</feature>
<dbReference type="SMART" id="SM00181">
    <property type="entry name" value="EGF"/>
    <property type="match status" value="14"/>
</dbReference>
<evidence type="ECO:0000256" key="6">
    <source>
        <dbReference type="PROSITE-ProRule" id="PRU00076"/>
    </source>
</evidence>
<protein>
    <recommendedName>
        <fullName evidence="12">Protein eyes shut</fullName>
    </recommendedName>
</protein>
<feature type="disulfide bond" evidence="6">
    <location>
        <begin position="244"/>
        <end position="253"/>
    </location>
</feature>
<feature type="domain" description="EGF-like" evidence="9">
    <location>
        <begin position="62"/>
        <end position="98"/>
    </location>
</feature>
<dbReference type="InterPro" id="IPR018097">
    <property type="entry name" value="EGF_Ca-bd_CS"/>
</dbReference>
<dbReference type="GO" id="GO:0005886">
    <property type="term" value="C:plasma membrane"/>
    <property type="evidence" value="ECO:0007669"/>
    <property type="project" value="TreeGrafter"/>
</dbReference>
<keyword evidence="11" id="KW-1185">Reference proteome</keyword>
<feature type="disulfide bond" evidence="6">
    <location>
        <begin position="168"/>
        <end position="177"/>
    </location>
</feature>
<name>A0A834MAJ6_RHYFE</name>
<dbReference type="GO" id="GO:0003008">
    <property type="term" value="P:system process"/>
    <property type="evidence" value="ECO:0007669"/>
    <property type="project" value="UniProtKB-ARBA"/>
</dbReference>
<evidence type="ECO:0000256" key="5">
    <source>
        <dbReference type="ARBA" id="ARBA00023180"/>
    </source>
</evidence>
<dbReference type="Gene3D" id="2.10.25.10">
    <property type="entry name" value="Laminin"/>
    <property type="match status" value="13"/>
</dbReference>
<evidence type="ECO:0000313" key="11">
    <source>
        <dbReference type="Proteomes" id="UP000625711"/>
    </source>
</evidence>
<feature type="domain" description="EGF-like" evidence="9">
    <location>
        <begin position="24"/>
        <end position="60"/>
    </location>
</feature>
<dbReference type="PROSITE" id="PS50026">
    <property type="entry name" value="EGF_3"/>
    <property type="match status" value="13"/>
</dbReference>
<dbReference type="CDD" id="cd00110">
    <property type="entry name" value="LamG"/>
    <property type="match status" value="4"/>
</dbReference>
<dbReference type="GO" id="GO:0005509">
    <property type="term" value="F:calcium ion binding"/>
    <property type="evidence" value="ECO:0007669"/>
    <property type="project" value="InterPro"/>
</dbReference>
<evidence type="ECO:0000259" key="9">
    <source>
        <dbReference type="PROSITE" id="PS50026"/>
    </source>
</evidence>
<dbReference type="SUPFAM" id="SSF57196">
    <property type="entry name" value="EGF/Laminin"/>
    <property type="match status" value="7"/>
</dbReference>
<dbReference type="SMART" id="SM00282">
    <property type="entry name" value="LamG"/>
    <property type="match status" value="4"/>
</dbReference>
<feature type="disulfide bond" evidence="6">
    <location>
        <begin position="28"/>
        <end position="38"/>
    </location>
</feature>
<dbReference type="GO" id="GO:0120035">
    <property type="term" value="P:regulation of plasma membrane bounded cell projection organization"/>
    <property type="evidence" value="ECO:0007669"/>
    <property type="project" value="UniProtKB-ARBA"/>
</dbReference>
<dbReference type="GO" id="GO:0007411">
    <property type="term" value="P:axon guidance"/>
    <property type="evidence" value="ECO:0007669"/>
    <property type="project" value="UniProtKB-ARBA"/>
</dbReference>
<dbReference type="GO" id="GO:0005911">
    <property type="term" value="C:cell-cell junction"/>
    <property type="evidence" value="ECO:0007669"/>
    <property type="project" value="UniProtKB-ARBA"/>
</dbReference>
<dbReference type="GO" id="GO:0016318">
    <property type="term" value="P:ommatidial rotation"/>
    <property type="evidence" value="ECO:0007669"/>
    <property type="project" value="UniProtKB-ARBA"/>
</dbReference>
<dbReference type="GO" id="GO:0007476">
    <property type="term" value="P:imaginal disc-derived wing morphogenesis"/>
    <property type="evidence" value="ECO:0007669"/>
    <property type="project" value="UniProtKB-ARBA"/>
</dbReference>
<keyword evidence="4 6" id="KW-1015">Disulfide bond</keyword>
<feature type="domain" description="EGF-like" evidence="9">
    <location>
        <begin position="1126"/>
        <end position="1164"/>
    </location>
</feature>
<dbReference type="FunFam" id="2.10.25.10:FF:000006">
    <property type="entry name" value="Versican core protein-like isoform 1"/>
    <property type="match status" value="1"/>
</dbReference>
<evidence type="ECO:0000313" key="10">
    <source>
        <dbReference type="EMBL" id="KAF7272670.1"/>
    </source>
</evidence>
<dbReference type="GO" id="GO:0035282">
    <property type="term" value="P:segmentation"/>
    <property type="evidence" value="ECO:0007669"/>
    <property type="project" value="UniProtKB-ARBA"/>
</dbReference>
<dbReference type="GO" id="GO:0048056">
    <property type="term" value="P:R3/R4 cell differentiation"/>
    <property type="evidence" value="ECO:0007669"/>
    <property type="project" value="UniProtKB-ARBA"/>
</dbReference>
<feature type="domain" description="EGF-like" evidence="9">
    <location>
        <begin position="1088"/>
        <end position="1124"/>
    </location>
</feature>
<dbReference type="FunFam" id="2.10.25.10:FF:000122">
    <property type="entry name" value="Protein crumbs homolog 2"/>
    <property type="match status" value="1"/>
</dbReference>
<dbReference type="CDD" id="cd00054">
    <property type="entry name" value="EGF_CA"/>
    <property type="match status" value="6"/>
</dbReference>
<feature type="disulfide bond" evidence="6">
    <location>
        <begin position="1114"/>
        <end position="1123"/>
    </location>
</feature>
<proteinExistence type="predicted"/>
<evidence type="ECO:0000256" key="2">
    <source>
        <dbReference type="ARBA" id="ARBA00022729"/>
    </source>
</evidence>
<dbReference type="GO" id="GO:0045197">
    <property type="term" value="P:establishment or maintenance of epithelial cell apical/basal polarity"/>
    <property type="evidence" value="ECO:0007669"/>
    <property type="project" value="TreeGrafter"/>
</dbReference>
<feature type="domain" description="EGF-like" evidence="9">
    <location>
        <begin position="1350"/>
        <end position="1387"/>
    </location>
</feature>
<dbReference type="InterPro" id="IPR013320">
    <property type="entry name" value="ConA-like_dom_sf"/>
</dbReference>
<feature type="domain" description="EGF-like" evidence="9">
    <location>
        <begin position="602"/>
        <end position="640"/>
    </location>
</feature>
<feature type="disulfide bond" evidence="6">
    <location>
        <begin position="883"/>
        <end position="892"/>
    </location>
</feature>
<dbReference type="GO" id="GO:0009952">
    <property type="term" value="P:anterior/posterior pattern specification"/>
    <property type="evidence" value="ECO:0007669"/>
    <property type="project" value="UniProtKB-ARBA"/>
</dbReference>
<evidence type="ECO:0008006" key="12">
    <source>
        <dbReference type="Google" id="ProtNLM"/>
    </source>
</evidence>
<organism evidence="10 11">
    <name type="scientific">Rhynchophorus ferrugineus</name>
    <name type="common">Red palm weevil</name>
    <name type="synonym">Curculio ferrugineus</name>
    <dbReference type="NCBI Taxonomy" id="354439"/>
    <lineage>
        <taxon>Eukaryota</taxon>
        <taxon>Metazoa</taxon>
        <taxon>Ecdysozoa</taxon>
        <taxon>Arthropoda</taxon>
        <taxon>Hexapoda</taxon>
        <taxon>Insecta</taxon>
        <taxon>Pterygota</taxon>
        <taxon>Neoptera</taxon>
        <taxon>Endopterygota</taxon>
        <taxon>Coleoptera</taxon>
        <taxon>Polyphaga</taxon>
        <taxon>Cucujiformia</taxon>
        <taxon>Curculionidae</taxon>
        <taxon>Dryophthorinae</taxon>
        <taxon>Rhynchophorus</taxon>
    </lineage>
</organism>
<keyword evidence="3" id="KW-0677">Repeat</keyword>
<accession>A0A834MAJ6</accession>